<feature type="transmembrane region" description="Helical" evidence="7">
    <location>
        <begin position="229"/>
        <end position="250"/>
    </location>
</feature>
<dbReference type="AlphaFoldDB" id="A0A3A2Z859"/>
<feature type="compositionally biased region" description="Polar residues" evidence="6">
    <location>
        <begin position="1"/>
        <end position="19"/>
    </location>
</feature>
<feature type="transmembrane region" description="Helical" evidence="7">
    <location>
        <begin position="343"/>
        <end position="362"/>
    </location>
</feature>
<comment type="subcellular location">
    <subcellularLocation>
        <location evidence="1">Membrane</location>
        <topology evidence="1">Multi-pass membrane protein</topology>
    </subcellularLocation>
</comment>
<protein>
    <submittedName>
        <fullName evidence="9">Amino acid transporter</fullName>
    </submittedName>
</protein>
<feature type="region of interest" description="Disordered" evidence="6">
    <location>
        <begin position="159"/>
        <end position="197"/>
    </location>
</feature>
<evidence type="ECO:0000313" key="9">
    <source>
        <dbReference type="EMBL" id="RJE18393.1"/>
    </source>
</evidence>
<feature type="transmembrane region" description="Helical" evidence="7">
    <location>
        <begin position="463"/>
        <end position="484"/>
    </location>
</feature>
<dbReference type="PANTHER" id="PTHR22950:SF332">
    <property type="entry name" value="AMINO ACID TRANSPORTER (EUROFUNG)"/>
    <property type="match status" value="1"/>
</dbReference>
<comment type="similarity">
    <text evidence="2">Belongs to the amino acid/polyamine transporter 2 family.</text>
</comment>
<feature type="transmembrane region" description="Helical" evidence="7">
    <location>
        <begin position="382"/>
        <end position="403"/>
    </location>
</feature>
<dbReference type="Proteomes" id="UP000266188">
    <property type="component" value="Unassembled WGS sequence"/>
</dbReference>
<name>A0A3A2Z859_9EURO</name>
<evidence type="ECO:0000256" key="3">
    <source>
        <dbReference type="ARBA" id="ARBA00022692"/>
    </source>
</evidence>
<organism evidence="9 10">
    <name type="scientific">Aspergillus sclerotialis</name>
    <dbReference type="NCBI Taxonomy" id="2070753"/>
    <lineage>
        <taxon>Eukaryota</taxon>
        <taxon>Fungi</taxon>
        <taxon>Dikarya</taxon>
        <taxon>Ascomycota</taxon>
        <taxon>Pezizomycotina</taxon>
        <taxon>Eurotiomycetes</taxon>
        <taxon>Eurotiomycetidae</taxon>
        <taxon>Eurotiales</taxon>
        <taxon>Aspergillaceae</taxon>
        <taxon>Aspergillus</taxon>
        <taxon>Aspergillus subgen. Polypaecilum</taxon>
    </lineage>
</organism>
<reference evidence="10" key="1">
    <citation type="submission" date="2017-02" db="EMBL/GenBank/DDBJ databases">
        <authorList>
            <person name="Tafer H."/>
            <person name="Lopandic K."/>
        </authorList>
    </citation>
    <scope>NUCLEOTIDE SEQUENCE [LARGE SCALE GENOMIC DNA]</scope>
    <source>
        <strain evidence="10">CBS 366.77</strain>
    </source>
</reference>
<feature type="transmembrane region" description="Helical" evidence="7">
    <location>
        <begin position="316"/>
        <end position="336"/>
    </location>
</feature>
<feature type="region of interest" description="Disordered" evidence="6">
    <location>
        <begin position="1"/>
        <end position="74"/>
    </location>
</feature>
<evidence type="ECO:0000256" key="2">
    <source>
        <dbReference type="ARBA" id="ARBA00008066"/>
    </source>
</evidence>
<dbReference type="OrthoDB" id="1684102at2759"/>
<keyword evidence="4 7" id="KW-1133">Transmembrane helix</keyword>
<keyword evidence="3 7" id="KW-0812">Transmembrane</keyword>
<comment type="caution">
    <text evidence="9">The sequence shown here is derived from an EMBL/GenBank/DDBJ whole genome shotgun (WGS) entry which is preliminary data.</text>
</comment>
<evidence type="ECO:0000256" key="4">
    <source>
        <dbReference type="ARBA" id="ARBA00022989"/>
    </source>
</evidence>
<dbReference type="PANTHER" id="PTHR22950">
    <property type="entry name" value="AMINO ACID TRANSPORTER"/>
    <property type="match status" value="1"/>
</dbReference>
<feature type="transmembrane region" description="Helical" evidence="7">
    <location>
        <begin position="415"/>
        <end position="436"/>
    </location>
</feature>
<dbReference type="STRING" id="2070753.A0A3A2Z859"/>
<gene>
    <name evidence="9" type="ORF">PHISCL_09272</name>
</gene>
<dbReference type="InterPro" id="IPR013057">
    <property type="entry name" value="AA_transpt_TM"/>
</dbReference>
<dbReference type="EMBL" id="MVGC01000560">
    <property type="protein sequence ID" value="RJE18393.1"/>
    <property type="molecule type" value="Genomic_DNA"/>
</dbReference>
<keyword evidence="10" id="KW-1185">Reference proteome</keyword>
<feature type="transmembrane region" description="Helical" evidence="7">
    <location>
        <begin position="529"/>
        <end position="551"/>
    </location>
</feature>
<proteinExistence type="inferred from homology"/>
<feature type="transmembrane region" description="Helical" evidence="7">
    <location>
        <begin position="563"/>
        <end position="584"/>
    </location>
</feature>
<evidence type="ECO:0000313" key="10">
    <source>
        <dbReference type="Proteomes" id="UP000266188"/>
    </source>
</evidence>
<evidence type="ECO:0000256" key="5">
    <source>
        <dbReference type="ARBA" id="ARBA00023136"/>
    </source>
</evidence>
<dbReference type="GO" id="GO:0005774">
    <property type="term" value="C:vacuolar membrane"/>
    <property type="evidence" value="ECO:0007669"/>
    <property type="project" value="TreeGrafter"/>
</dbReference>
<keyword evidence="5 7" id="KW-0472">Membrane</keyword>
<evidence type="ECO:0000256" key="1">
    <source>
        <dbReference type="ARBA" id="ARBA00004141"/>
    </source>
</evidence>
<evidence type="ECO:0000259" key="8">
    <source>
        <dbReference type="Pfam" id="PF01490"/>
    </source>
</evidence>
<evidence type="ECO:0000256" key="6">
    <source>
        <dbReference type="SAM" id="MobiDB-lite"/>
    </source>
</evidence>
<feature type="transmembrane region" description="Helical" evidence="7">
    <location>
        <begin position="275"/>
        <end position="296"/>
    </location>
</feature>
<evidence type="ECO:0000256" key="7">
    <source>
        <dbReference type="SAM" id="Phobius"/>
    </source>
</evidence>
<feature type="transmembrane region" description="Helical" evidence="7">
    <location>
        <begin position="505"/>
        <end position="523"/>
    </location>
</feature>
<dbReference type="Pfam" id="PF01490">
    <property type="entry name" value="Aa_trans"/>
    <property type="match status" value="1"/>
</dbReference>
<dbReference type="GO" id="GO:0005302">
    <property type="term" value="F:L-tyrosine transmembrane transporter activity"/>
    <property type="evidence" value="ECO:0007669"/>
    <property type="project" value="TreeGrafter"/>
</dbReference>
<sequence>MAASWNISHSDSDPVNTDLLSKHLHPQFTGAFEASSEGSSKAGKKPAAPDEPLPHTVAEEGQQSSLKLQGGDIHRDLYRKENRSKRARLDHRALTYSYERRESESGNGVVDNAVAGEPGAFRRQFLHSKKRRFSSTIGANSFVEFLELYGNFAGEDLAESEDESAISTTVPTDEETAEREPLLPRRHKRSRSARPGDASDLKSFFTLLKAFIGTGIMFLPKAFRNGGILFSSITLVTVSIVTTICFHLLLQCRRRYGGAYGEIGEKISGPHLRSLILTSITISQLGFVCAGIVFIAENLHTFFKAVAADSNKFSSTGALIALQLVVLIPLAFVRNISKLGPMALLADVFILMGLAYIYYFDIATIASRSGLEPTVVLFNPDAFTLTIGSSIFTFEGIGLILPIQSSMKKPEHFDRLLYIVMTLITILFTAVGALSYGTFGNQTKTEIISNFPQTDKFVNAVQFLYSMAVLVGTPVQLFPAIRIMEGRLFVRGSGKRDPRIKWKKNGFRTAIVILCCLIAAVGAGGLDKFVALIGSFACVPLVYIYPAYLHWRGVATMWWVRAGDILMMMAGVICMIYTTFVTLVH</sequence>
<feature type="domain" description="Amino acid transporter transmembrane" evidence="8">
    <location>
        <begin position="199"/>
        <end position="582"/>
    </location>
</feature>
<accession>A0A3A2Z859</accession>